<protein>
    <submittedName>
        <fullName evidence="13">SusC/RagA family TonB-linked outer membrane protein</fullName>
    </submittedName>
</protein>
<dbReference type="PROSITE" id="PS52016">
    <property type="entry name" value="TONB_DEPENDENT_REC_3"/>
    <property type="match status" value="1"/>
</dbReference>
<dbReference type="SUPFAM" id="SSF56935">
    <property type="entry name" value="Porins"/>
    <property type="match status" value="1"/>
</dbReference>
<evidence type="ECO:0000256" key="6">
    <source>
        <dbReference type="ARBA" id="ARBA00023136"/>
    </source>
</evidence>
<dbReference type="EMBL" id="BKAU01000001">
    <property type="protein sequence ID" value="GEP94222.1"/>
    <property type="molecule type" value="Genomic_DNA"/>
</dbReference>
<keyword evidence="3 8" id="KW-1134">Transmembrane beta strand</keyword>
<feature type="signal peptide" evidence="10">
    <location>
        <begin position="1"/>
        <end position="30"/>
    </location>
</feature>
<dbReference type="SUPFAM" id="SSF49464">
    <property type="entry name" value="Carboxypeptidase regulatory domain-like"/>
    <property type="match status" value="1"/>
</dbReference>
<dbReference type="AlphaFoldDB" id="A0A512REV3"/>
<dbReference type="InterPro" id="IPR039426">
    <property type="entry name" value="TonB-dep_rcpt-like"/>
</dbReference>
<dbReference type="Proteomes" id="UP000321436">
    <property type="component" value="Unassembled WGS sequence"/>
</dbReference>
<dbReference type="InterPro" id="IPR023996">
    <property type="entry name" value="TonB-dep_OMP_SusC/RagA"/>
</dbReference>
<dbReference type="Gene3D" id="2.60.40.1120">
    <property type="entry name" value="Carboxypeptidase-like, regulatory domain"/>
    <property type="match status" value="1"/>
</dbReference>
<comment type="subcellular location">
    <subcellularLocation>
        <location evidence="1 8">Cell outer membrane</location>
        <topology evidence="1 8">Multi-pass membrane protein</topology>
    </subcellularLocation>
</comment>
<reference evidence="13 14" key="1">
    <citation type="submission" date="2019-07" db="EMBL/GenBank/DDBJ databases">
        <title>Whole genome shotgun sequence of Chitinophaga cymbidii NBRC 109752.</title>
        <authorList>
            <person name="Hosoyama A."/>
            <person name="Uohara A."/>
            <person name="Ohji S."/>
            <person name="Ichikawa N."/>
        </authorList>
    </citation>
    <scope>NUCLEOTIDE SEQUENCE [LARGE SCALE GENOMIC DNA]</scope>
    <source>
        <strain evidence="13 14">NBRC 109752</strain>
    </source>
</reference>
<evidence type="ECO:0000256" key="3">
    <source>
        <dbReference type="ARBA" id="ARBA00022452"/>
    </source>
</evidence>
<dbReference type="GO" id="GO:0009279">
    <property type="term" value="C:cell outer membrane"/>
    <property type="evidence" value="ECO:0007669"/>
    <property type="project" value="UniProtKB-SubCell"/>
</dbReference>
<dbReference type="InterPro" id="IPR000531">
    <property type="entry name" value="Beta-barrel_TonB"/>
</dbReference>
<evidence type="ECO:0000259" key="12">
    <source>
        <dbReference type="Pfam" id="PF07715"/>
    </source>
</evidence>
<keyword evidence="10" id="KW-0732">Signal</keyword>
<dbReference type="NCBIfam" id="TIGR04056">
    <property type="entry name" value="OMP_RagA_SusC"/>
    <property type="match status" value="1"/>
</dbReference>
<evidence type="ECO:0000256" key="7">
    <source>
        <dbReference type="ARBA" id="ARBA00023237"/>
    </source>
</evidence>
<dbReference type="Gene3D" id="2.170.130.10">
    <property type="entry name" value="TonB-dependent receptor, plug domain"/>
    <property type="match status" value="1"/>
</dbReference>
<evidence type="ECO:0000256" key="8">
    <source>
        <dbReference type="PROSITE-ProRule" id="PRU01360"/>
    </source>
</evidence>
<keyword evidence="14" id="KW-1185">Reference proteome</keyword>
<accession>A0A512REV3</accession>
<feature type="chain" id="PRO_5021935100" evidence="10">
    <location>
        <begin position="31"/>
        <end position="1095"/>
    </location>
</feature>
<evidence type="ECO:0000256" key="5">
    <source>
        <dbReference type="ARBA" id="ARBA00023077"/>
    </source>
</evidence>
<evidence type="ECO:0000259" key="11">
    <source>
        <dbReference type="Pfam" id="PF00593"/>
    </source>
</evidence>
<dbReference type="Pfam" id="PF00593">
    <property type="entry name" value="TonB_dep_Rec_b-barrel"/>
    <property type="match status" value="1"/>
</dbReference>
<dbReference type="Pfam" id="PF13715">
    <property type="entry name" value="CarbopepD_reg_2"/>
    <property type="match status" value="1"/>
</dbReference>
<comment type="similarity">
    <text evidence="8 9">Belongs to the TonB-dependent receptor family.</text>
</comment>
<keyword evidence="5 9" id="KW-0798">TonB box</keyword>
<dbReference type="NCBIfam" id="TIGR04057">
    <property type="entry name" value="SusC_RagA_signa"/>
    <property type="match status" value="1"/>
</dbReference>
<keyword evidence="4 8" id="KW-0812">Transmembrane</keyword>
<dbReference type="InterPro" id="IPR037066">
    <property type="entry name" value="Plug_dom_sf"/>
</dbReference>
<sequence length="1095" mass="122262">MLNNLSMLNFTKTVVSILAIVTCATFPAMAQMPETTIVKGKVTDKRTKEALIGVSVMEVDADGRVIKGTPTDIEGNFILKVTNMKNRISASFIGYRSFSQPLNGRTTVNISLEYGSTDLNEFTVTSRSTVNNGMMNIKERNSTLAISKIAAKELEEMPAASIDQALQGRLSGVDITASSGDPGAAMSIRIRGISSISSTGNPLIVVDGMPFQTEIPGDFNFGSADEQGYAQLLSISPADIKEISALKDAAATAIWGSRAANGVLVITTKRGTMGKPALTYSFKGSASVLPDPIPMLNGDQYSTLIPEAFINRNGSTLNTQSVREFNYDPNDPYWYHNYSNNTNWIDEISRTGVLQDHNISMNGGGEKARYFASVGYFNQSGTTVGTGLKRINTRINLDYLISDKIKIFTSIAYTHTDQDRSYLSAKDGAIRGVAYIKMPNMSVFEYDDQGNLSPTYFSPAQNVQGAYSRIYNPVAMAKEAKYNVLGERIVPRFQMEYNIIPEKLRIVGDVQFDINNTKNKSFLPQIATGRPNTETVVNRAYDGDIDLFGVTTKLSLDYNHRFKNPDHNLMAFFTVMTDDYKSVNQEIMTSNTASSLLMDPSAPSRTQNQELRAVSGISQTRSIGAALTAQYEYQDKYFISGTLRGDGNSRFGPNYKYGLFPSAGVRWRVSGEKFMSGIKKLDDLSFRASYGLSGEAPRYDYTFYNRYNTFSWGYLGESGVYPATMELKNLRWQTIHGGNVGANLSWMEGRFRLDAEVYRNRTKDLFFDGLQIASHTGYNNVNMNVGTMDNQGWELAVFTTPVKTKNWSIGFDFNISRNENIIREISEFYPNSKGDVTALGQYMSVLQVNNPFGSFYGYKYKGVYKDRDATVARGADGKPIIGPNGQTIYMRFNYPNVDYIFELGDAMYEDINHDGNINYMDVVYLGNSNPTLSGGFGPNFTWKNKIRITTFFNFRYGYEIVNGTKMTTTNMYNFDNQSTAVLRRWRKEGDVTDMPRAVIAGGYNWLGSDRYVEDASFLRFRQVTVRYTFDNKQLARFKMRSLSLFATAENLFTLTKYTGQDPEVSPLGADPFRIAYDYSMTPPSKTFTIGLQAGF</sequence>
<evidence type="ECO:0000256" key="10">
    <source>
        <dbReference type="SAM" id="SignalP"/>
    </source>
</evidence>
<evidence type="ECO:0000256" key="1">
    <source>
        <dbReference type="ARBA" id="ARBA00004571"/>
    </source>
</evidence>
<dbReference type="Gene3D" id="2.40.170.20">
    <property type="entry name" value="TonB-dependent receptor, beta-barrel domain"/>
    <property type="match status" value="1"/>
</dbReference>
<feature type="domain" description="TonB-dependent receptor-like beta-barrel" evidence="11">
    <location>
        <begin position="483"/>
        <end position="831"/>
    </location>
</feature>
<name>A0A512REV3_9BACT</name>
<evidence type="ECO:0000256" key="2">
    <source>
        <dbReference type="ARBA" id="ARBA00022448"/>
    </source>
</evidence>
<evidence type="ECO:0000313" key="14">
    <source>
        <dbReference type="Proteomes" id="UP000321436"/>
    </source>
</evidence>
<gene>
    <name evidence="13" type="ORF">CCY01nite_04820</name>
</gene>
<evidence type="ECO:0000313" key="13">
    <source>
        <dbReference type="EMBL" id="GEP94222.1"/>
    </source>
</evidence>
<dbReference type="InterPro" id="IPR012910">
    <property type="entry name" value="Plug_dom"/>
</dbReference>
<comment type="caution">
    <text evidence="13">The sequence shown here is derived from an EMBL/GenBank/DDBJ whole genome shotgun (WGS) entry which is preliminary data.</text>
</comment>
<evidence type="ECO:0000256" key="4">
    <source>
        <dbReference type="ARBA" id="ARBA00022692"/>
    </source>
</evidence>
<dbReference type="InterPro" id="IPR008969">
    <property type="entry name" value="CarboxyPept-like_regulatory"/>
</dbReference>
<dbReference type="Pfam" id="PF07715">
    <property type="entry name" value="Plug"/>
    <property type="match status" value="1"/>
</dbReference>
<keyword evidence="7 8" id="KW-0998">Cell outer membrane</keyword>
<keyword evidence="2 8" id="KW-0813">Transport</keyword>
<proteinExistence type="inferred from homology"/>
<dbReference type="InterPro" id="IPR023997">
    <property type="entry name" value="TonB-dep_OMP_SusC/RagA_CS"/>
</dbReference>
<organism evidence="13 14">
    <name type="scientific">Chitinophaga cymbidii</name>
    <dbReference type="NCBI Taxonomy" id="1096750"/>
    <lineage>
        <taxon>Bacteria</taxon>
        <taxon>Pseudomonadati</taxon>
        <taxon>Bacteroidota</taxon>
        <taxon>Chitinophagia</taxon>
        <taxon>Chitinophagales</taxon>
        <taxon>Chitinophagaceae</taxon>
        <taxon>Chitinophaga</taxon>
    </lineage>
</organism>
<dbReference type="InterPro" id="IPR036942">
    <property type="entry name" value="Beta-barrel_TonB_sf"/>
</dbReference>
<feature type="domain" description="TonB-dependent receptor plug" evidence="12">
    <location>
        <begin position="139"/>
        <end position="263"/>
    </location>
</feature>
<keyword evidence="6 8" id="KW-0472">Membrane</keyword>
<evidence type="ECO:0000256" key="9">
    <source>
        <dbReference type="RuleBase" id="RU003357"/>
    </source>
</evidence>